<comment type="caution">
    <text evidence="2">The sequence shown here is derived from an EMBL/GenBank/DDBJ whole genome shotgun (WGS) entry which is preliminary data.</text>
</comment>
<reference evidence="2 3" key="1">
    <citation type="journal article" date="2021" name="Microorganisms">
        <title>Genome Evolution of Filamentous Cyanobacterium Nostoc Species: From Facultative Symbiosis to Free Living.</title>
        <authorList>
            <person name="Huo D."/>
            <person name="Li H."/>
            <person name="Cai F."/>
            <person name="Guo X."/>
            <person name="Qiao Z."/>
            <person name="Wang W."/>
            <person name="Yu G."/>
            <person name="Li R."/>
        </authorList>
    </citation>
    <scope>NUCLEOTIDE SEQUENCE [LARGE SCALE GENOMIC DNA]</scope>
    <source>
        <strain evidence="2 3">CHAB 5714</strain>
    </source>
</reference>
<accession>A0ABS8I380</accession>
<keyword evidence="1" id="KW-0472">Membrane</keyword>
<keyword evidence="1" id="KW-1133">Transmembrane helix</keyword>
<proteinExistence type="predicted"/>
<keyword evidence="3" id="KW-1185">Reference proteome</keyword>
<evidence type="ECO:0000313" key="2">
    <source>
        <dbReference type="EMBL" id="MCC5598616.1"/>
    </source>
</evidence>
<dbReference type="Proteomes" id="UP001199525">
    <property type="component" value="Unassembled WGS sequence"/>
</dbReference>
<feature type="transmembrane region" description="Helical" evidence="1">
    <location>
        <begin position="20"/>
        <end position="42"/>
    </location>
</feature>
<dbReference type="EMBL" id="JAIVFQ010000004">
    <property type="protein sequence ID" value="MCC5598616.1"/>
    <property type="molecule type" value="Genomic_DNA"/>
</dbReference>
<evidence type="ECO:0000256" key="1">
    <source>
        <dbReference type="SAM" id="Phobius"/>
    </source>
</evidence>
<evidence type="ECO:0000313" key="3">
    <source>
        <dbReference type="Proteomes" id="UP001199525"/>
    </source>
</evidence>
<dbReference type="RefSeq" id="WP_229483441.1">
    <property type="nucleotide sequence ID" value="NZ_JAIVFQ010000004.1"/>
</dbReference>
<protein>
    <submittedName>
        <fullName evidence="2">Uncharacterized protein</fullName>
    </submittedName>
</protein>
<sequence>MTNDSLHQLALFAPTYLPFFSRLPATVSVSAIMAGAFTLVFFMRQATNLAWIFL</sequence>
<keyword evidence="1" id="KW-0812">Transmembrane</keyword>
<name>A0ABS8I380_9NOSO</name>
<gene>
    <name evidence="2" type="ORF">LC586_05140</name>
</gene>
<organism evidence="2 3">
    <name type="scientific">Nostoc favosum CHAB5714</name>
    <dbReference type="NCBI Taxonomy" id="2780399"/>
    <lineage>
        <taxon>Bacteria</taxon>
        <taxon>Bacillati</taxon>
        <taxon>Cyanobacteriota</taxon>
        <taxon>Cyanophyceae</taxon>
        <taxon>Nostocales</taxon>
        <taxon>Nostocaceae</taxon>
        <taxon>Nostoc</taxon>
        <taxon>Nostoc favosum</taxon>
    </lineage>
</organism>